<evidence type="ECO:0000256" key="1">
    <source>
        <dbReference type="ARBA" id="ARBA00001968"/>
    </source>
</evidence>
<dbReference type="PANTHER" id="PTHR43213:SF5">
    <property type="entry name" value="BIFUNCTIONAL DTTP_UTP PYROPHOSPHATASE_METHYLTRANSFERASE PROTEIN-RELATED"/>
    <property type="match status" value="1"/>
</dbReference>
<sequence>TATARRERAAVRTGPRYDCQEVYPATLAATQVPRYLSQLKSRAYPRPLAENEILLTADTVVILNGEVLGKPEDREDAIRMLERLSGHRHTVVTGVTLRTARRRRSFSVRSNVWFRALTREEIVYYVDNFHPLDKAGSYGIQEWIGYAAIERIDGSFFNVMGLPIQRVYT</sequence>
<dbReference type="InterPro" id="IPR029001">
    <property type="entry name" value="ITPase-like_fam"/>
</dbReference>
<evidence type="ECO:0000256" key="2">
    <source>
        <dbReference type="ARBA" id="ARBA00022801"/>
    </source>
</evidence>
<accession>K1TTY7</accession>
<dbReference type="AlphaFoldDB" id="K1TTY7"/>
<protein>
    <submittedName>
        <fullName evidence="3">Septum formation protein Maf</fullName>
    </submittedName>
</protein>
<comment type="caution">
    <text evidence="3">The sequence shown here is derived from an EMBL/GenBank/DDBJ whole genome shotgun (WGS) entry which is preliminary data.</text>
</comment>
<reference evidence="3" key="1">
    <citation type="journal article" date="2013" name="Environ. Microbiol.">
        <title>Microbiota from the distal guts of lean and obese adolescents exhibit partial functional redundancy besides clear differences in community structure.</title>
        <authorList>
            <person name="Ferrer M."/>
            <person name="Ruiz A."/>
            <person name="Lanza F."/>
            <person name="Haange S.B."/>
            <person name="Oberbach A."/>
            <person name="Till H."/>
            <person name="Bargiela R."/>
            <person name="Campoy C."/>
            <person name="Segura M.T."/>
            <person name="Richter M."/>
            <person name="von Bergen M."/>
            <person name="Seifert J."/>
            <person name="Suarez A."/>
        </authorList>
    </citation>
    <scope>NUCLEOTIDE SEQUENCE</scope>
</reference>
<dbReference type="PIRSF" id="PIRSF006305">
    <property type="entry name" value="Maf"/>
    <property type="match status" value="1"/>
</dbReference>
<comment type="cofactor">
    <cofactor evidence="1">
        <name>a divalent metal cation</name>
        <dbReference type="ChEBI" id="CHEBI:60240"/>
    </cofactor>
</comment>
<evidence type="ECO:0000313" key="3">
    <source>
        <dbReference type="EMBL" id="EKC62806.1"/>
    </source>
</evidence>
<dbReference type="HAMAP" id="MF_00528">
    <property type="entry name" value="Maf"/>
    <property type="match status" value="1"/>
</dbReference>
<gene>
    <name evidence="3" type="ORF">OBE_07791</name>
</gene>
<dbReference type="Gene3D" id="3.90.950.10">
    <property type="match status" value="1"/>
</dbReference>
<dbReference type="InterPro" id="IPR003697">
    <property type="entry name" value="Maf-like"/>
</dbReference>
<dbReference type="Pfam" id="PF02545">
    <property type="entry name" value="Maf"/>
    <property type="match status" value="1"/>
</dbReference>
<dbReference type="PANTHER" id="PTHR43213">
    <property type="entry name" value="BIFUNCTIONAL DTTP/UTP PYROPHOSPHATASE/METHYLTRANSFERASE PROTEIN-RELATED"/>
    <property type="match status" value="1"/>
</dbReference>
<name>K1TTY7_9ZZZZ</name>
<dbReference type="EMBL" id="AJWZ01005357">
    <property type="protein sequence ID" value="EKC62806.1"/>
    <property type="molecule type" value="Genomic_DNA"/>
</dbReference>
<feature type="non-terminal residue" evidence="3">
    <location>
        <position position="1"/>
    </location>
</feature>
<dbReference type="SUPFAM" id="SSF52972">
    <property type="entry name" value="ITPase-like"/>
    <property type="match status" value="1"/>
</dbReference>
<feature type="non-terminal residue" evidence="3">
    <location>
        <position position="169"/>
    </location>
</feature>
<dbReference type="GO" id="GO:0047429">
    <property type="term" value="F:nucleoside triphosphate diphosphatase activity"/>
    <property type="evidence" value="ECO:0007669"/>
    <property type="project" value="InterPro"/>
</dbReference>
<proteinExistence type="inferred from homology"/>
<organism evidence="3">
    <name type="scientific">human gut metagenome</name>
    <dbReference type="NCBI Taxonomy" id="408170"/>
    <lineage>
        <taxon>unclassified sequences</taxon>
        <taxon>metagenomes</taxon>
        <taxon>organismal metagenomes</taxon>
    </lineage>
</organism>
<keyword evidence="2" id="KW-0378">Hydrolase</keyword>